<comment type="caution">
    <text evidence="7">The sequence shown here is derived from an EMBL/GenBank/DDBJ whole genome shotgun (WGS) entry which is preliminary data.</text>
</comment>
<proteinExistence type="inferred from homology"/>
<dbReference type="SUPFAM" id="SSF53474">
    <property type="entry name" value="alpha/beta-Hydrolases"/>
    <property type="match status" value="1"/>
</dbReference>
<evidence type="ECO:0000256" key="1">
    <source>
        <dbReference type="ARBA" id="ARBA00004613"/>
    </source>
</evidence>
<sequence>MKIFVLICLVGAASFVNGAPNSDTVYFPNPNGDGTLMPAVLTATKESDEITANARADSVRFLLYTKNNQQNFDQLLIGNLDSVESSRYINGAPVLLLIHGWGGNYDHTFPWNLRGRLVDPRNAVDYNVILMEWSVLADGSNYIAAVNNMQIASEQATLLLKFLVDNGKTTWGNVHIVGFSLGGQMAGQIGWRVQGRGGMINQITALDPALPIFDSVNQANRTGPEDATFVQVIHTSGGKLGYLDPIGHVDFYPAGGRFQPGCGTDLTGSCAHSRAPAMYTESVFAALSQEFWGKECPSYADYQSGACNGNRPLVMGHYTPFGSSGIFYLGSNAEAPFGQGP</sequence>
<reference evidence="7 8" key="1">
    <citation type="submission" date="2015-12" db="EMBL/GenBank/DDBJ databases">
        <title>The genome of Folsomia candida.</title>
        <authorList>
            <person name="Faddeeva A."/>
            <person name="Derks M.F."/>
            <person name="Anvar Y."/>
            <person name="Smit S."/>
            <person name="Van Straalen N."/>
            <person name="Roelofs D."/>
        </authorList>
    </citation>
    <scope>NUCLEOTIDE SEQUENCE [LARGE SCALE GENOMIC DNA]</scope>
    <source>
        <strain evidence="7 8">VU population</strain>
        <tissue evidence="7">Whole body</tissue>
    </source>
</reference>
<organism evidence="7 8">
    <name type="scientific">Folsomia candida</name>
    <name type="common">Springtail</name>
    <dbReference type="NCBI Taxonomy" id="158441"/>
    <lineage>
        <taxon>Eukaryota</taxon>
        <taxon>Metazoa</taxon>
        <taxon>Ecdysozoa</taxon>
        <taxon>Arthropoda</taxon>
        <taxon>Hexapoda</taxon>
        <taxon>Collembola</taxon>
        <taxon>Entomobryomorpha</taxon>
        <taxon>Isotomoidea</taxon>
        <taxon>Isotomidae</taxon>
        <taxon>Proisotominae</taxon>
        <taxon>Folsomia</taxon>
    </lineage>
</organism>
<evidence type="ECO:0000313" key="8">
    <source>
        <dbReference type="Proteomes" id="UP000198287"/>
    </source>
</evidence>
<evidence type="ECO:0000256" key="2">
    <source>
        <dbReference type="ARBA" id="ARBA00010701"/>
    </source>
</evidence>
<dbReference type="PANTHER" id="PTHR11610">
    <property type="entry name" value="LIPASE"/>
    <property type="match status" value="1"/>
</dbReference>
<dbReference type="STRING" id="158441.A0A226DVS3"/>
<dbReference type="PANTHER" id="PTHR11610:SF173">
    <property type="entry name" value="LIPASE DOMAIN-CONTAINING PROTEIN-RELATED"/>
    <property type="match status" value="1"/>
</dbReference>
<evidence type="ECO:0000256" key="4">
    <source>
        <dbReference type="RuleBase" id="RU004262"/>
    </source>
</evidence>
<dbReference type="GO" id="GO:0017171">
    <property type="term" value="F:serine hydrolase activity"/>
    <property type="evidence" value="ECO:0007669"/>
    <property type="project" value="TreeGrafter"/>
</dbReference>
<dbReference type="InterPro" id="IPR033906">
    <property type="entry name" value="Lipase_N"/>
</dbReference>
<keyword evidence="8" id="KW-1185">Reference proteome</keyword>
<dbReference type="Pfam" id="PF00151">
    <property type="entry name" value="Lipase"/>
    <property type="match status" value="1"/>
</dbReference>
<dbReference type="InterPro" id="IPR013818">
    <property type="entry name" value="Lipase"/>
</dbReference>
<dbReference type="CDD" id="cd00707">
    <property type="entry name" value="Pancreat_lipase_like"/>
    <property type="match status" value="1"/>
</dbReference>
<feature type="signal peptide" evidence="5">
    <location>
        <begin position="1"/>
        <end position="18"/>
    </location>
</feature>
<dbReference type="AlphaFoldDB" id="A0A226DVS3"/>
<dbReference type="GO" id="GO:0016042">
    <property type="term" value="P:lipid catabolic process"/>
    <property type="evidence" value="ECO:0007669"/>
    <property type="project" value="TreeGrafter"/>
</dbReference>
<protein>
    <submittedName>
        <fullName evidence="7">Hepatic triacylglycerol lipase</fullName>
    </submittedName>
</protein>
<dbReference type="EMBL" id="LNIX01000010">
    <property type="protein sequence ID" value="OXA49138.1"/>
    <property type="molecule type" value="Genomic_DNA"/>
</dbReference>
<dbReference type="Gene3D" id="3.40.50.1820">
    <property type="entry name" value="alpha/beta hydrolase"/>
    <property type="match status" value="1"/>
</dbReference>
<dbReference type="InterPro" id="IPR000734">
    <property type="entry name" value="TAG_lipase"/>
</dbReference>
<keyword evidence="3" id="KW-0964">Secreted</keyword>
<dbReference type="Proteomes" id="UP000198287">
    <property type="component" value="Unassembled WGS sequence"/>
</dbReference>
<evidence type="ECO:0000259" key="6">
    <source>
        <dbReference type="Pfam" id="PF00151"/>
    </source>
</evidence>
<dbReference type="InterPro" id="IPR029058">
    <property type="entry name" value="AB_hydrolase_fold"/>
</dbReference>
<comment type="subcellular location">
    <subcellularLocation>
        <location evidence="1">Secreted</location>
    </subcellularLocation>
</comment>
<dbReference type="GO" id="GO:0005615">
    <property type="term" value="C:extracellular space"/>
    <property type="evidence" value="ECO:0007669"/>
    <property type="project" value="TreeGrafter"/>
</dbReference>
<dbReference type="GO" id="GO:0016298">
    <property type="term" value="F:lipase activity"/>
    <property type="evidence" value="ECO:0007669"/>
    <property type="project" value="InterPro"/>
</dbReference>
<comment type="similarity">
    <text evidence="2 4">Belongs to the AB hydrolase superfamily. Lipase family.</text>
</comment>
<evidence type="ECO:0000256" key="5">
    <source>
        <dbReference type="SAM" id="SignalP"/>
    </source>
</evidence>
<feature type="domain" description="Lipase" evidence="6">
    <location>
        <begin position="45"/>
        <end position="337"/>
    </location>
</feature>
<dbReference type="PRINTS" id="PR00821">
    <property type="entry name" value="TAGLIPASE"/>
</dbReference>
<dbReference type="OMA" id="GMINQIT"/>
<gene>
    <name evidence="7" type="ORF">Fcan01_15993</name>
</gene>
<evidence type="ECO:0000256" key="3">
    <source>
        <dbReference type="ARBA" id="ARBA00022525"/>
    </source>
</evidence>
<feature type="chain" id="PRO_5013302415" evidence="5">
    <location>
        <begin position="19"/>
        <end position="341"/>
    </location>
</feature>
<keyword evidence="5" id="KW-0732">Signal</keyword>
<evidence type="ECO:0000313" key="7">
    <source>
        <dbReference type="EMBL" id="OXA49138.1"/>
    </source>
</evidence>
<accession>A0A226DVS3</accession>
<name>A0A226DVS3_FOLCA</name>
<dbReference type="OrthoDB" id="199913at2759"/>